<protein>
    <submittedName>
        <fullName evidence="1">BTB/POZ domain-containing protein At3g22104-like</fullName>
    </submittedName>
</protein>
<dbReference type="AlphaFoldDB" id="A0A2P2JAQ3"/>
<reference evidence="1" key="1">
    <citation type="submission" date="2018-02" db="EMBL/GenBank/DDBJ databases">
        <title>Rhizophora mucronata_Transcriptome.</title>
        <authorList>
            <person name="Meera S.P."/>
            <person name="Sreeshan A."/>
            <person name="Augustine A."/>
        </authorList>
    </citation>
    <scope>NUCLEOTIDE SEQUENCE</scope>
    <source>
        <tissue evidence="1">Leaf</tissue>
    </source>
</reference>
<sequence>MMTWPISCVTMDCMNISIKFVLRTNKSSNHQADGGMLLFKLSVLRVSFENRNPELSGEEVDGHGLDSLDKEILPMRESIHFSRIPEQFAKGSKFWHCLIAANSSAHVQ</sequence>
<dbReference type="EMBL" id="GGEC01010077">
    <property type="protein sequence ID" value="MBW90560.1"/>
    <property type="molecule type" value="Transcribed_RNA"/>
</dbReference>
<name>A0A2P2JAQ3_RHIMU</name>
<evidence type="ECO:0000313" key="1">
    <source>
        <dbReference type="EMBL" id="MBW90560.1"/>
    </source>
</evidence>
<organism evidence="1">
    <name type="scientific">Rhizophora mucronata</name>
    <name type="common">Asiatic mangrove</name>
    <dbReference type="NCBI Taxonomy" id="61149"/>
    <lineage>
        <taxon>Eukaryota</taxon>
        <taxon>Viridiplantae</taxon>
        <taxon>Streptophyta</taxon>
        <taxon>Embryophyta</taxon>
        <taxon>Tracheophyta</taxon>
        <taxon>Spermatophyta</taxon>
        <taxon>Magnoliopsida</taxon>
        <taxon>eudicotyledons</taxon>
        <taxon>Gunneridae</taxon>
        <taxon>Pentapetalae</taxon>
        <taxon>rosids</taxon>
        <taxon>fabids</taxon>
        <taxon>Malpighiales</taxon>
        <taxon>Rhizophoraceae</taxon>
        <taxon>Rhizophora</taxon>
    </lineage>
</organism>
<proteinExistence type="predicted"/>
<accession>A0A2P2JAQ3</accession>